<dbReference type="GO" id="GO:0015648">
    <property type="term" value="F:lipid-linked peptidoglycan transporter activity"/>
    <property type="evidence" value="ECO:0007669"/>
    <property type="project" value="TreeGrafter"/>
</dbReference>
<dbReference type="GO" id="GO:0008360">
    <property type="term" value="P:regulation of cell shape"/>
    <property type="evidence" value="ECO:0007669"/>
    <property type="project" value="UniProtKB-KW"/>
</dbReference>
<evidence type="ECO:0000256" key="5">
    <source>
        <dbReference type="ARBA" id="ARBA00022960"/>
    </source>
</evidence>
<dbReference type="GO" id="GO:0009252">
    <property type="term" value="P:peptidoglycan biosynthetic process"/>
    <property type="evidence" value="ECO:0007669"/>
    <property type="project" value="UniProtKB-KW"/>
</dbReference>
<feature type="transmembrane region" description="Helical" evidence="17">
    <location>
        <begin position="171"/>
        <end position="188"/>
    </location>
</feature>
<feature type="transmembrane region" description="Helical" evidence="17">
    <location>
        <begin position="281"/>
        <end position="311"/>
    </location>
</feature>
<evidence type="ECO:0000256" key="12">
    <source>
        <dbReference type="ARBA" id="ARBA00041185"/>
    </source>
</evidence>
<feature type="transmembrane region" description="Helical" evidence="17">
    <location>
        <begin position="112"/>
        <end position="134"/>
    </location>
</feature>
<dbReference type="GO" id="GO:0051301">
    <property type="term" value="P:cell division"/>
    <property type="evidence" value="ECO:0007669"/>
    <property type="project" value="InterPro"/>
</dbReference>
<reference evidence="18" key="1">
    <citation type="journal article" date="2021" name="PeerJ">
        <title>Extensive microbial diversity within the chicken gut microbiome revealed by metagenomics and culture.</title>
        <authorList>
            <person name="Gilroy R."/>
            <person name="Ravi A."/>
            <person name="Getino M."/>
            <person name="Pursley I."/>
            <person name="Horton D.L."/>
            <person name="Alikhan N.F."/>
            <person name="Baker D."/>
            <person name="Gharbi K."/>
            <person name="Hall N."/>
            <person name="Watson M."/>
            <person name="Adriaenssens E.M."/>
            <person name="Foster-Nyarko E."/>
            <person name="Jarju S."/>
            <person name="Secka A."/>
            <person name="Antonio M."/>
            <person name="Oren A."/>
            <person name="Chaudhuri R.R."/>
            <person name="La Ragione R."/>
            <person name="Hildebrand F."/>
            <person name="Pallen M.J."/>
        </authorList>
    </citation>
    <scope>NUCLEOTIDE SEQUENCE</scope>
    <source>
        <strain evidence="18">CHK160-4876</strain>
    </source>
</reference>
<comment type="function">
    <text evidence="16">Peptidoglycan polymerase that is essential for cell division.</text>
</comment>
<dbReference type="OrthoDB" id="9768187at2"/>
<feature type="transmembrane region" description="Helical" evidence="17">
    <location>
        <begin position="323"/>
        <end position="347"/>
    </location>
</feature>
<evidence type="ECO:0000256" key="4">
    <source>
        <dbReference type="ARBA" id="ARBA00022692"/>
    </source>
</evidence>
<dbReference type="GO" id="GO:0032153">
    <property type="term" value="C:cell division site"/>
    <property type="evidence" value="ECO:0007669"/>
    <property type="project" value="TreeGrafter"/>
</dbReference>
<evidence type="ECO:0000256" key="9">
    <source>
        <dbReference type="ARBA" id="ARBA00032370"/>
    </source>
</evidence>
<evidence type="ECO:0000256" key="2">
    <source>
        <dbReference type="ARBA" id="ARBA00022676"/>
    </source>
</evidence>
<gene>
    <name evidence="18" type="ORF">K8V30_00600</name>
</gene>
<evidence type="ECO:0000313" key="18">
    <source>
        <dbReference type="EMBL" id="HJH10187.1"/>
    </source>
</evidence>
<keyword evidence="6" id="KW-0573">Peptidoglycan synthesis</keyword>
<keyword evidence="3" id="KW-0808">Transferase</keyword>
<comment type="catalytic activity">
    <reaction evidence="15">
        <text>[GlcNAc-(1-&gt;4)-Mur2Ac(oyl-L-Ala-gamma-D-Glu-L-Lys-D-Ala-D-Ala)](n)-di-trans,octa-cis-undecaprenyl diphosphate + beta-D-GlcNAc-(1-&gt;4)-Mur2Ac(oyl-L-Ala-gamma-D-Glu-L-Lys-D-Ala-D-Ala)-di-trans,octa-cis-undecaprenyl diphosphate = [GlcNAc-(1-&gt;4)-Mur2Ac(oyl-L-Ala-gamma-D-Glu-L-Lys-D-Ala-D-Ala)](n+1)-di-trans,octa-cis-undecaprenyl diphosphate + di-trans,octa-cis-undecaprenyl diphosphate + H(+)</text>
        <dbReference type="Rhea" id="RHEA:23708"/>
        <dbReference type="Rhea" id="RHEA-COMP:9602"/>
        <dbReference type="Rhea" id="RHEA-COMP:9603"/>
        <dbReference type="ChEBI" id="CHEBI:15378"/>
        <dbReference type="ChEBI" id="CHEBI:58405"/>
        <dbReference type="ChEBI" id="CHEBI:60033"/>
        <dbReference type="ChEBI" id="CHEBI:78435"/>
        <dbReference type="EC" id="2.4.99.28"/>
    </reaction>
</comment>
<evidence type="ECO:0000256" key="10">
    <source>
        <dbReference type="ARBA" id="ARBA00033270"/>
    </source>
</evidence>
<sequence>MKSRIRNELKNIDYPLLIIYVFLLGFGLVMVYSSSMDKAISNNNSYDFYYNRQRVSMLVALIAFTIMSIIPYRLYLKKHWMFIGMAIVGIMYLQLTFMGAGKDIGGQRWIKLFGVVQFQPSEFVKLFMIVYLANTLASKEERFGRLPLEGALGTVAPIVMATGLILSEPDIGTAAILLAMSYCILLAVQWRPSALKKIAVTTVGGISFVALFLLLGGGQWLLEGNREGRLNSFVDPFKYAQNEGMQVVQSYLAFATGGLKGQGIGQSVQKLGYLPEPHTDFIIAIIAEELGIIGVTIVLGGLGYIVLHAILIGIRAINPRERFLAIGIASWIGIQTFVNIGGATGLIPLTGVTLPLLSFGGVSLLMVSTALGILMNVSMKQKREKRARNLAQQTD</sequence>
<name>A0A921T454_9BACL</name>
<evidence type="ECO:0000313" key="19">
    <source>
        <dbReference type="Proteomes" id="UP000700212"/>
    </source>
</evidence>
<dbReference type="EMBL" id="DYTV01000009">
    <property type="protein sequence ID" value="HJH10187.1"/>
    <property type="molecule type" value="Genomic_DNA"/>
</dbReference>
<evidence type="ECO:0000256" key="17">
    <source>
        <dbReference type="SAM" id="Phobius"/>
    </source>
</evidence>
<reference evidence="18" key="2">
    <citation type="submission" date="2021-09" db="EMBL/GenBank/DDBJ databases">
        <authorList>
            <person name="Gilroy R."/>
        </authorList>
    </citation>
    <scope>NUCLEOTIDE SEQUENCE</scope>
    <source>
        <strain evidence="18">CHK160-4876</strain>
    </source>
</reference>
<evidence type="ECO:0000256" key="16">
    <source>
        <dbReference type="ARBA" id="ARBA00049966"/>
    </source>
</evidence>
<evidence type="ECO:0000256" key="15">
    <source>
        <dbReference type="ARBA" id="ARBA00049902"/>
    </source>
</evidence>
<keyword evidence="7 17" id="KW-1133">Transmembrane helix</keyword>
<keyword evidence="5" id="KW-0133">Cell shape</keyword>
<keyword evidence="8 17" id="KW-0472">Membrane</keyword>
<feature type="transmembrane region" description="Helical" evidence="17">
    <location>
        <begin position="82"/>
        <end position="100"/>
    </location>
</feature>
<protein>
    <recommendedName>
        <fullName evidence="12">Probable peptidoglycan glycosyltransferase FtsW</fullName>
        <ecNumber evidence="14">2.4.99.28</ecNumber>
    </recommendedName>
    <alternativeName>
        <fullName evidence="13">Cell division protein FtsW</fullName>
    </alternativeName>
    <alternativeName>
        <fullName evidence="10">Cell wall polymerase</fullName>
    </alternativeName>
    <alternativeName>
        <fullName evidence="9">Peptidoglycan polymerase</fullName>
    </alternativeName>
</protein>
<dbReference type="EC" id="2.4.99.28" evidence="14"/>
<comment type="subcellular location">
    <subcellularLocation>
        <location evidence="1">Membrane</location>
        <topology evidence="1">Multi-pass membrane protein</topology>
    </subcellularLocation>
</comment>
<feature type="transmembrane region" description="Helical" evidence="17">
    <location>
        <begin position="353"/>
        <end position="377"/>
    </location>
</feature>
<dbReference type="GO" id="GO:0008955">
    <property type="term" value="F:peptidoglycan glycosyltransferase activity"/>
    <property type="evidence" value="ECO:0007669"/>
    <property type="project" value="UniProtKB-EC"/>
</dbReference>
<evidence type="ECO:0000256" key="3">
    <source>
        <dbReference type="ARBA" id="ARBA00022679"/>
    </source>
</evidence>
<keyword evidence="4 17" id="KW-0812">Transmembrane</keyword>
<evidence type="ECO:0000256" key="6">
    <source>
        <dbReference type="ARBA" id="ARBA00022984"/>
    </source>
</evidence>
<dbReference type="Pfam" id="PF01098">
    <property type="entry name" value="FTSW_RODA_SPOVE"/>
    <property type="match status" value="1"/>
</dbReference>
<evidence type="ECO:0000256" key="13">
    <source>
        <dbReference type="ARBA" id="ARBA00041418"/>
    </source>
</evidence>
<dbReference type="InterPro" id="IPR001182">
    <property type="entry name" value="FtsW/RodA"/>
</dbReference>
<keyword evidence="2" id="KW-0328">Glycosyltransferase</keyword>
<evidence type="ECO:0000256" key="14">
    <source>
        <dbReference type="ARBA" id="ARBA00044770"/>
    </source>
</evidence>
<proteinExistence type="inferred from homology"/>
<comment type="caution">
    <text evidence="18">The sequence shown here is derived from an EMBL/GenBank/DDBJ whole genome shotgun (WGS) entry which is preliminary data.</text>
</comment>
<evidence type="ECO:0000256" key="11">
    <source>
        <dbReference type="ARBA" id="ARBA00038053"/>
    </source>
</evidence>
<evidence type="ECO:0000256" key="1">
    <source>
        <dbReference type="ARBA" id="ARBA00004141"/>
    </source>
</evidence>
<feature type="transmembrane region" description="Helical" evidence="17">
    <location>
        <begin position="12"/>
        <end position="35"/>
    </location>
</feature>
<dbReference type="AlphaFoldDB" id="A0A921T454"/>
<feature type="transmembrane region" description="Helical" evidence="17">
    <location>
        <begin position="200"/>
        <end position="222"/>
    </location>
</feature>
<dbReference type="Proteomes" id="UP000700212">
    <property type="component" value="Unassembled WGS sequence"/>
</dbReference>
<evidence type="ECO:0000256" key="8">
    <source>
        <dbReference type="ARBA" id="ARBA00023136"/>
    </source>
</evidence>
<dbReference type="PANTHER" id="PTHR30474:SF2">
    <property type="entry name" value="PEPTIDOGLYCAN GLYCOSYLTRANSFERASE FTSW-RELATED"/>
    <property type="match status" value="1"/>
</dbReference>
<feature type="transmembrane region" description="Helical" evidence="17">
    <location>
        <begin position="55"/>
        <end position="75"/>
    </location>
</feature>
<evidence type="ECO:0000256" key="7">
    <source>
        <dbReference type="ARBA" id="ARBA00022989"/>
    </source>
</evidence>
<comment type="similarity">
    <text evidence="11">Belongs to the SEDS family. FtsW subfamily.</text>
</comment>
<dbReference type="PANTHER" id="PTHR30474">
    <property type="entry name" value="CELL CYCLE PROTEIN"/>
    <property type="match status" value="1"/>
</dbReference>
<dbReference type="RefSeq" id="WP_108305676.1">
    <property type="nucleotide sequence ID" value="NZ_QAFW01000001.1"/>
</dbReference>
<feature type="transmembrane region" description="Helical" evidence="17">
    <location>
        <begin position="146"/>
        <end position="165"/>
    </location>
</feature>
<accession>A0A921T454</accession>
<organism evidence="18 19">
    <name type="scientific">Metalysinibacillus jejuensis</name>
    <dbReference type="NCBI Taxonomy" id="914327"/>
    <lineage>
        <taxon>Bacteria</taxon>
        <taxon>Bacillati</taxon>
        <taxon>Bacillota</taxon>
        <taxon>Bacilli</taxon>
        <taxon>Bacillales</taxon>
        <taxon>Caryophanaceae</taxon>
        <taxon>Metalysinibacillus</taxon>
    </lineage>
</organism>
<dbReference type="GO" id="GO:0005886">
    <property type="term" value="C:plasma membrane"/>
    <property type="evidence" value="ECO:0007669"/>
    <property type="project" value="TreeGrafter"/>
</dbReference>